<comment type="caution">
    <text evidence="4">The sequence shown here is derived from an EMBL/GenBank/DDBJ whole genome shotgun (WGS) entry which is preliminary data.</text>
</comment>
<name>A0A9P8LBV6_9PEZI</name>
<dbReference type="InterPro" id="IPR041677">
    <property type="entry name" value="DNA2/NAM7_AAA_11"/>
</dbReference>
<dbReference type="InterPro" id="IPR041679">
    <property type="entry name" value="DNA2/NAM7-like_C"/>
</dbReference>
<dbReference type="EMBL" id="JAGHQM010000603">
    <property type="protein sequence ID" value="KAH0559413.1"/>
    <property type="molecule type" value="Genomic_DNA"/>
</dbReference>
<evidence type="ECO:0000256" key="1">
    <source>
        <dbReference type="ARBA" id="ARBA00022806"/>
    </source>
</evidence>
<reference evidence="4" key="1">
    <citation type="submission" date="2021-03" db="EMBL/GenBank/DDBJ databases">
        <title>Comparative genomics and phylogenomic investigation of the class Geoglossomycetes provide insights into ecological specialization and systematics.</title>
        <authorList>
            <person name="Melie T."/>
            <person name="Pirro S."/>
            <person name="Miller A.N."/>
            <person name="Quandt A."/>
        </authorList>
    </citation>
    <scope>NUCLEOTIDE SEQUENCE</scope>
    <source>
        <strain evidence="4">CAQ_001_2017</strain>
    </source>
</reference>
<organism evidence="4 5">
    <name type="scientific">Trichoglossum hirsutum</name>
    <dbReference type="NCBI Taxonomy" id="265104"/>
    <lineage>
        <taxon>Eukaryota</taxon>
        <taxon>Fungi</taxon>
        <taxon>Dikarya</taxon>
        <taxon>Ascomycota</taxon>
        <taxon>Pezizomycotina</taxon>
        <taxon>Geoglossomycetes</taxon>
        <taxon>Geoglossales</taxon>
        <taxon>Geoglossaceae</taxon>
        <taxon>Trichoglossum</taxon>
    </lineage>
</organism>
<keyword evidence="1" id="KW-0067">ATP-binding</keyword>
<evidence type="ECO:0000256" key="2">
    <source>
        <dbReference type="SAM" id="MobiDB-lite"/>
    </source>
</evidence>
<dbReference type="PANTHER" id="PTHR10887:SF495">
    <property type="entry name" value="HELICASE SENATAXIN ISOFORM X1-RELATED"/>
    <property type="match status" value="1"/>
</dbReference>
<dbReference type="CDD" id="cd18808">
    <property type="entry name" value="SF1_C_Upf1"/>
    <property type="match status" value="1"/>
</dbReference>
<dbReference type="Pfam" id="PF13087">
    <property type="entry name" value="AAA_12"/>
    <property type="match status" value="1"/>
</dbReference>
<feature type="domain" description="AAA+ ATPase" evidence="3">
    <location>
        <begin position="23"/>
        <end position="284"/>
    </location>
</feature>
<keyword evidence="1" id="KW-0347">Helicase</keyword>
<dbReference type="Pfam" id="PF13086">
    <property type="entry name" value="AAA_11"/>
    <property type="match status" value="1"/>
</dbReference>
<accession>A0A9P8LBV6</accession>
<dbReference type="PANTHER" id="PTHR10887">
    <property type="entry name" value="DNA2/NAM7 HELICASE FAMILY"/>
    <property type="match status" value="1"/>
</dbReference>
<dbReference type="AlphaFoldDB" id="A0A9P8LBV6"/>
<dbReference type="InterPro" id="IPR003593">
    <property type="entry name" value="AAA+_ATPase"/>
</dbReference>
<keyword evidence="1" id="KW-0547">Nucleotide-binding</keyword>
<dbReference type="GO" id="GO:0004386">
    <property type="term" value="F:helicase activity"/>
    <property type="evidence" value="ECO:0007669"/>
    <property type="project" value="InterPro"/>
</dbReference>
<evidence type="ECO:0000259" key="3">
    <source>
        <dbReference type="SMART" id="SM00382"/>
    </source>
</evidence>
<feature type="region of interest" description="Disordered" evidence="2">
    <location>
        <begin position="547"/>
        <end position="625"/>
    </location>
</feature>
<dbReference type="InterPro" id="IPR047187">
    <property type="entry name" value="SF1_C_Upf1"/>
</dbReference>
<protein>
    <recommendedName>
        <fullName evidence="3">AAA+ ATPase domain-containing protein</fullName>
    </recommendedName>
</protein>
<keyword evidence="1" id="KW-0378">Hydrolase</keyword>
<evidence type="ECO:0000313" key="4">
    <source>
        <dbReference type="EMBL" id="KAH0559413.1"/>
    </source>
</evidence>
<dbReference type="InterPro" id="IPR045055">
    <property type="entry name" value="DNA2/NAM7-like"/>
</dbReference>
<dbReference type="Gene3D" id="3.40.50.300">
    <property type="entry name" value="P-loop containing nucleotide triphosphate hydrolases"/>
    <property type="match status" value="2"/>
</dbReference>
<sequence length="625" mass="69523">MSMVTERLNEYQMDGLRHSLKPPGGVGIITGPPGTGKTYLIVALTKVLVMLGHKVLLCAPSNEATDHLAMSINTGFPDLNVCRVYRPAAEEHQHRNWRSNEIDEDELIGQSNEVVNTIAQIKGDRRNRMAHKELSLIMRCVTLAMDIEEGRCPRPTVRISETESGPLQLDAFLEVCHAYEANRRIPGKTMKKSGKQLRQLAACILKSASVVVTTCNSADSRDLRQFYQHSVVIYDEAAQTDEPDTLIALTRESVKAVILVGDTNQLRPIVVSTSQNEFAHQLERSLQARLLSINYPSVLLRIQYRMLPSISFWPNQTFYHGQLTDGSSTSFDSRPLAEVFSQFLRAEYGIRSRTNRLLVAPTLGGQATRSPSGSLSNNGNLNLMVSMVVRLTTRHSFDPTKISIISFYEQQRLNYAHVLESLQLLQPALRVKLQGISVATVDSFQGKENEITFLDLVTDGGEVGGEVGFVRDERRLNVACTRARCGLVIVGDVNMCNPRNSRRPEARNKFLQALFDSLRQEKSVYQLGYDDNYSSIVETGSFGGRLVPEPASLPPVFSDELSPDNEPPEDNCPPDQDMRDVDDAPTQSSVDNNSDHVRTPYSLDLEIPPTPGPVSLNDPSTLNLW</sequence>
<dbReference type="SUPFAM" id="SSF52540">
    <property type="entry name" value="P-loop containing nucleoside triphosphate hydrolases"/>
    <property type="match status" value="1"/>
</dbReference>
<evidence type="ECO:0000313" key="5">
    <source>
        <dbReference type="Proteomes" id="UP000750711"/>
    </source>
</evidence>
<dbReference type="SMART" id="SM00382">
    <property type="entry name" value="AAA"/>
    <property type="match status" value="1"/>
</dbReference>
<gene>
    <name evidence="4" type="ORF">GP486_004073</name>
</gene>
<dbReference type="InterPro" id="IPR027417">
    <property type="entry name" value="P-loop_NTPase"/>
</dbReference>
<dbReference type="Proteomes" id="UP000750711">
    <property type="component" value="Unassembled WGS sequence"/>
</dbReference>
<proteinExistence type="predicted"/>
<keyword evidence="5" id="KW-1185">Reference proteome</keyword>